<protein>
    <submittedName>
        <fullName evidence="8">Uncharacterized protein</fullName>
    </submittedName>
</protein>
<dbReference type="InterPro" id="IPR056884">
    <property type="entry name" value="NPHP3-like_N"/>
</dbReference>
<dbReference type="Gene3D" id="3.30.60.90">
    <property type="match status" value="1"/>
</dbReference>
<dbReference type="GeneID" id="54288774"/>
<feature type="region of interest" description="Disordered" evidence="5">
    <location>
        <begin position="1531"/>
        <end position="1551"/>
    </location>
</feature>
<evidence type="ECO:0000256" key="1">
    <source>
        <dbReference type="ARBA" id="ARBA00022723"/>
    </source>
</evidence>
<dbReference type="EMBL" id="ML978078">
    <property type="protein sequence ID" value="KAF2009622.1"/>
    <property type="molecule type" value="Genomic_DNA"/>
</dbReference>
<evidence type="ECO:0000256" key="4">
    <source>
        <dbReference type="ARBA" id="ARBA00022833"/>
    </source>
</evidence>
<feature type="region of interest" description="Disordered" evidence="5">
    <location>
        <begin position="1355"/>
        <end position="1394"/>
    </location>
</feature>
<keyword evidence="4" id="KW-0862">Zinc</keyword>
<feature type="domain" description="Fungal STAND N-terminal Goodbye" evidence="6">
    <location>
        <begin position="21"/>
        <end position="134"/>
    </location>
</feature>
<dbReference type="InterPro" id="IPR043145">
    <property type="entry name" value="Znf_ZZ_sf"/>
</dbReference>
<dbReference type="RefSeq" id="XP_033377961.1">
    <property type="nucleotide sequence ID" value="XM_033531377.1"/>
</dbReference>
<dbReference type="PANTHER" id="PTHR10039">
    <property type="entry name" value="AMELOGENIN"/>
    <property type="match status" value="1"/>
</dbReference>
<evidence type="ECO:0000259" key="7">
    <source>
        <dbReference type="Pfam" id="PF24883"/>
    </source>
</evidence>
<evidence type="ECO:0000259" key="6">
    <source>
        <dbReference type="Pfam" id="PF17109"/>
    </source>
</evidence>
<feature type="compositionally biased region" description="Acidic residues" evidence="5">
    <location>
        <begin position="1541"/>
        <end position="1551"/>
    </location>
</feature>
<accession>A0A6A5X9I2</accession>
<keyword evidence="9" id="KW-1185">Reference proteome</keyword>
<dbReference type="Proteomes" id="UP000799778">
    <property type="component" value="Unassembled WGS sequence"/>
</dbReference>
<dbReference type="Pfam" id="PF17109">
    <property type="entry name" value="Goodbye"/>
    <property type="match status" value="1"/>
</dbReference>
<evidence type="ECO:0000256" key="5">
    <source>
        <dbReference type="SAM" id="MobiDB-lite"/>
    </source>
</evidence>
<dbReference type="SUPFAM" id="SSF57850">
    <property type="entry name" value="RING/U-box"/>
    <property type="match status" value="1"/>
</dbReference>
<organism evidence="8 9">
    <name type="scientific">Aaosphaeria arxii CBS 175.79</name>
    <dbReference type="NCBI Taxonomy" id="1450172"/>
    <lineage>
        <taxon>Eukaryota</taxon>
        <taxon>Fungi</taxon>
        <taxon>Dikarya</taxon>
        <taxon>Ascomycota</taxon>
        <taxon>Pezizomycotina</taxon>
        <taxon>Dothideomycetes</taxon>
        <taxon>Pleosporomycetidae</taxon>
        <taxon>Pleosporales</taxon>
        <taxon>Pleosporales incertae sedis</taxon>
        <taxon>Aaosphaeria</taxon>
    </lineage>
</organism>
<proteinExistence type="predicted"/>
<feature type="compositionally biased region" description="Low complexity" evidence="5">
    <location>
        <begin position="1378"/>
        <end position="1394"/>
    </location>
</feature>
<sequence length="1551" mass="176318">MAGNNVNIPEFSTDKDLDEVWVGVLAKYEEITKQTLDPRTTFESFQNAINQNLSNAASKRKTNARKVLSNIGQCLQRLGDIIAQGASAAFAPSCQCWNAITLVLTSAQAYSDVFDGFITLMERCVAFMTRLNIFLDQERGQVESFLPKPIRQRAYAILSHFLQVLQTSYILTTSKREKFKLVLGIVCFSGDAGVKESLDTLEGHIQEFTNTEIDQILLDVKGLARFLQGSDEERKQNHDEIRAHLEHLDGISEETLDITQQMKITLDSHITQENAKKNLETIRSTFDLPKTSDPWVRRHDYLSRIRVKESGNWLHKEELGFAQWIDVHNSTTKVFTLEGSPESGKTYLSNFVISSVFEKYPASDDSDQVHVAYYYFGDEGDEIGKNESIDKCLDSIVYQIACTNVAYAELVAKICTQQGTPVRDADRWGTLITQLRHALSGTYFICIDGYNGYDSSGVAGATLKAIAKDAIPEEKASEGISFRFFLSGTPDGVAIIPQNNSVRRIVLGRASNEDDEDDEDVEAATSTSPYVNSSDLEAVARAKVDDLAQKRPDLKSFMTEENFKKLLASVRGHFGHLEAKLTQINACDTEQKLQAVIDSAGYDVNKSVRDSIEAFNSSLSAAQIQQVNELLVWIVGGQTAVSIDLLQSALYLSFQRNFMLRDLVATTFSGLLTFNNNDMVKLKSKQLLQVLAENGQRLVQTNALGLPANNLGQEHLHHSEIELCRRFIRNACGQVDYDRFNFEAFFDALAGKQKAYVHVVDSDNLNVTIARSCLKVLCVTPEDKNLKALREHSALWFYEYLNDFVQRLDYFEPDKGTLREIGEYLAGVLYDEESIAAWFDNQDDDLSYFQSDWIKKEDFLDATVKFLRSPHARQGYAQNEEKRKWVEAVTSNTVNKYSILTRVARYLAIKWFNAESTIYVSYFWVPFHIVSKIKGLSYSGNYEARLDELEDFIHWAEEHTGLDINQPCWTARVGAIYITTENWQQALLPIQDAQSKLPDTWILLKKLSVIHQKLQNPQSAIDCIQKLKALRETLLETNKEYRGFYWETFLLPEGTLYKELGNYDAAVECFLALLDQPVEVESRMGLVHSEALISLFEIWYERKAYKDMVNLLQEMRDTEKAGKPLTYWLWITYPKVHFHGKIMVAARQAEAVDQVYQFYDQALKGMPDFETDGDLPKNWLLMVQGQLRHYQAALTFYGHHADDAEDRALGLWETAIRNQKEYPMTIWTAKHMIKRLAVGILDKGATYLSEPDLAKILTYTGRLEELARLSRPVNRKMRQTASDPRFCLVRLHVLRGDIKSARHEAKVLLRGSFDSWPEDPNDYSLETRLRIVAQILTVFNLDEEAVAVWQAIKPRESTSSSDTNNEPQPDAATTQPDEANNTEPTAAAPTEYTGPGPKAYLESYHCDACEVVWEDMLDVRWACKNCLDVQLCSPCYEKLQLDALHPLICSKEHEFLHIPKFDHEAWQRSSALNGMVLIVGGKAVAGEDWIREFRDKWEVQQEQIDDYRFEAARGSKAATTILRYYMKWRKKKTKDQTQVEGEGEGEGDAGS</sequence>
<dbReference type="Gene3D" id="1.25.40.10">
    <property type="entry name" value="Tetratricopeptide repeat domain"/>
    <property type="match status" value="1"/>
</dbReference>
<dbReference type="InterPro" id="IPR011990">
    <property type="entry name" value="TPR-like_helical_dom_sf"/>
</dbReference>
<name>A0A6A5X9I2_9PLEO</name>
<feature type="domain" description="Nephrocystin 3-like N-terminal" evidence="7">
    <location>
        <begin position="310"/>
        <end position="457"/>
    </location>
</feature>
<reference evidence="8" key="1">
    <citation type="journal article" date="2020" name="Stud. Mycol.">
        <title>101 Dothideomycetes genomes: a test case for predicting lifestyles and emergence of pathogens.</title>
        <authorList>
            <person name="Haridas S."/>
            <person name="Albert R."/>
            <person name="Binder M."/>
            <person name="Bloem J."/>
            <person name="Labutti K."/>
            <person name="Salamov A."/>
            <person name="Andreopoulos B."/>
            <person name="Baker S."/>
            <person name="Barry K."/>
            <person name="Bills G."/>
            <person name="Bluhm B."/>
            <person name="Cannon C."/>
            <person name="Castanera R."/>
            <person name="Culley D."/>
            <person name="Daum C."/>
            <person name="Ezra D."/>
            <person name="Gonzalez J."/>
            <person name="Henrissat B."/>
            <person name="Kuo A."/>
            <person name="Liang C."/>
            <person name="Lipzen A."/>
            <person name="Lutzoni F."/>
            <person name="Magnuson J."/>
            <person name="Mondo S."/>
            <person name="Nolan M."/>
            <person name="Ohm R."/>
            <person name="Pangilinan J."/>
            <person name="Park H.-J."/>
            <person name="Ramirez L."/>
            <person name="Alfaro M."/>
            <person name="Sun H."/>
            <person name="Tritt A."/>
            <person name="Yoshinaga Y."/>
            <person name="Zwiers L.-H."/>
            <person name="Turgeon B."/>
            <person name="Goodwin S."/>
            <person name="Spatafora J."/>
            <person name="Crous P."/>
            <person name="Grigoriev I."/>
        </authorList>
    </citation>
    <scope>NUCLEOTIDE SEQUENCE</scope>
    <source>
        <strain evidence="8">CBS 175.79</strain>
    </source>
</reference>
<dbReference type="SUPFAM" id="SSF48452">
    <property type="entry name" value="TPR-like"/>
    <property type="match status" value="1"/>
</dbReference>
<gene>
    <name evidence="8" type="ORF">BU24DRAFT_455567</name>
</gene>
<evidence type="ECO:0000313" key="8">
    <source>
        <dbReference type="EMBL" id="KAF2009622.1"/>
    </source>
</evidence>
<dbReference type="OrthoDB" id="2913095at2759"/>
<keyword evidence="2" id="KW-0677">Repeat</keyword>
<dbReference type="InterPro" id="IPR031350">
    <property type="entry name" value="Goodbye_dom"/>
</dbReference>
<evidence type="ECO:0000313" key="9">
    <source>
        <dbReference type="Proteomes" id="UP000799778"/>
    </source>
</evidence>
<evidence type="ECO:0000256" key="2">
    <source>
        <dbReference type="ARBA" id="ARBA00022737"/>
    </source>
</evidence>
<feature type="compositionally biased region" description="Polar residues" evidence="5">
    <location>
        <begin position="1357"/>
        <end position="1377"/>
    </location>
</feature>
<dbReference type="GO" id="GO:0008270">
    <property type="term" value="F:zinc ion binding"/>
    <property type="evidence" value="ECO:0007669"/>
    <property type="project" value="UniProtKB-KW"/>
</dbReference>
<dbReference type="PANTHER" id="PTHR10039:SF17">
    <property type="entry name" value="FUNGAL STAND N-TERMINAL GOODBYE DOMAIN-CONTAINING PROTEIN-RELATED"/>
    <property type="match status" value="1"/>
</dbReference>
<dbReference type="Pfam" id="PF24883">
    <property type="entry name" value="NPHP3_N"/>
    <property type="match status" value="1"/>
</dbReference>
<keyword evidence="1" id="KW-0479">Metal-binding</keyword>
<keyword evidence="3" id="KW-0863">Zinc-finger</keyword>
<evidence type="ECO:0000256" key="3">
    <source>
        <dbReference type="ARBA" id="ARBA00022771"/>
    </source>
</evidence>